<name>A0A7C3SNB5_9BACT</name>
<evidence type="ECO:0000313" key="1">
    <source>
        <dbReference type="EMBL" id="HGB30997.1"/>
    </source>
</evidence>
<reference evidence="1" key="1">
    <citation type="journal article" date="2020" name="mSystems">
        <title>Genome- and Community-Level Interaction Insights into Carbon Utilization and Element Cycling Functions of Hydrothermarchaeota in Hydrothermal Sediment.</title>
        <authorList>
            <person name="Zhou Z."/>
            <person name="Liu Y."/>
            <person name="Xu W."/>
            <person name="Pan J."/>
            <person name="Luo Z.H."/>
            <person name="Li M."/>
        </authorList>
    </citation>
    <scope>NUCLEOTIDE SEQUENCE [LARGE SCALE GENOMIC DNA]</scope>
    <source>
        <strain evidence="1">SpSt-751</strain>
    </source>
</reference>
<gene>
    <name evidence="1" type="ORF">ENV35_03875</name>
</gene>
<dbReference type="EMBL" id="DTGA01000091">
    <property type="protein sequence ID" value="HGB30997.1"/>
    <property type="molecule type" value="Genomic_DNA"/>
</dbReference>
<proteinExistence type="predicted"/>
<protein>
    <submittedName>
        <fullName evidence="1">Uncharacterized protein</fullName>
    </submittedName>
</protein>
<accession>A0A7C3SNB5</accession>
<sequence length="142" mass="16881">MKIQIELIRDKGELVHKVKEVDVEIAVQRAIVFSEVRIMAFWGKVDWSDILGDDKFAFQDSSNVPSEYEEFPINSIIMGYHKEYHEKLAYESRVVKKVEKAWFVRYFLTPEERDKMLAYTPYPFLMKNGKEKSHEDRTNNVK</sequence>
<organism evidence="1">
    <name type="scientific">Dictyoglomus turgidum</name>
    <dbReference type="NCBI Taxonomy" id="513050"/>
    <lineage>
        <taxon>Bacteria</taxon>
        <taxon>Pseudomonadati</taxon>
        <taxon>Dictyoglomota</taxon>
        <taxon>Dictyoglomia</taxon>
        <taxon>Dictyoglomales</taxon>
        <taxon>Dictyoglomaceae</taxon>
        <taxon>Dictyoglomus</taxon>
    </lineage>
</organism>
<dbReference type="AlphaFoldDB" id="A0A7C3SNB5"/>
<comment type="caution">
    <text evidence="1">The sequence shown here is derived from an EMBL/GenBank/DDBJ whole genome shotgun (WGS) entry which is preliminary data.</text>
</comment>